<dbReference type="PROSITE" id="PS00041">
    <property type="entry name" value="HTH_ARAC_FAMILY_1"/>
    <property type="match status" value="1"/>
</dbReference>
<dbReference type="InterPro" id="IPR053142">
    <property type="entry name" value="PchR_regulatory_protein"/>
</dbReference>
<evidence type="ECO:0000256" key="3">
    <source>
        <dbReference type="ARBA" id="ARBA00023163"/>
    </source>
</evidence>
<dbReference type="SMART" id="SM00342">
    <property type="entry name" value="HTH_ARAC"/>
    <property type="match status" value="1"/>
</dbReference>
<dbReference type="Gene3D" id="1.10.10.60">
    <property type="entry name" value="Homeodomain-like"/>
    <property type="match status" value="2"/>
</dbReference>
<dbReference type="AlphaFoldDB" id="A0A9D1EVF5"/>
<evidence type="ECO:0000313" key="6">
    <source>
        <dbReference type="Proteomes" id="UP000823935"/>
    </source>
</evidence>
<evidence type="ECO:0000259" key="4">
    <source>
        <dbReference type="PROSITE" id="PS01124"/>
    </source>
</evidence>
<dbReference type="PANTHER" id="PTHR47893">
    <property type="entry name" value="REGULATORY PROTEIN PCHR"/>
    <property type="match status" value="1"/>
</dbReference>
<reference evidence="5" key="1">
    <citation type="submission" date="2020-10" db="EMBL/GenBank/DDBJ databases">
        <authorList>
            <person name="Gilroy R."/>
        </authorList>
    </citation>
    <scope>NUCLEOTIDE SEQUENCE</scope>
    <source>
        <strain evidence="5">CHK190-19873</strain>
    </source>
</reference>
<protein>
    <submittedName>
        <fullName evidence="5">Helix-turn-helix transcriptional regulator</fullName>
    </submittedName>
</protein>
<reference evidence="5" key="2">
    <citation type="journal article" date="2021" name="PeerJ">
        <title>Extensive microbial diversity within the chicken gut microbiome revealed by metagenomics and culture.</title>
        <authorList>
            <person name="Gilroy R."/>
            <person name="Ravi A."/>
            <person name="Getino M."/>
            <person name="Pursley I."/>
            <person name="Horton D.L."/>
            <person name="Alikhan N.F."/>
            <person name="Baker D."/>
            <person name="Gharbi K."/>
            <person name="Hall N."/>
            <person name="Watson M."/>
            <person name="Adriaenssens E.M."/>
            <person name="Foster-Nyarko E."/>
            <person name="Jarju S."/>
            <person name="Secka A."/>
            <person name="Antonio M."/>
            <person name="Oren A."/>
            <person name="Chaudhuri R.R."/>
            <person name="La Ragione R."/>
            <person name="Hildebrand F."/>
            <person name="Pallen M.J."/>
        </authorList>
    </citation>
    <scope>NUCLEOTIDE SEQUENCE</scope>
    <source>
        <strain evidence="5">CHK190-19873</strain>
    </source>
</reference>
<evidence type="ECO:0000256" key="2">
    <source>
        <dbReference type="ARBA" id="ARBA00023125"/>
    </source>
</evidence>
<dbReference type="SUPFAM" id="SSF46689">
    <property type="entry name" value="Homeodomain-like"/>
    <property type="match status" value="1"/>
</dbReference>
<comment type="caution">
    <text evidence="5">The sequence shown here is derived from an EMBL/GenBank/DDBJ whole genome shotgun (WGS) entry which is preliminary data.</text>
</comment>
<feature type="domain" description="HTH araC/xylS-type" evidence="4">
    <location>
        <begin position="214"/>
        <end position="312"/>
    </location>
</feature>
<dbReference type="EMBL" id="DVIQ01000089">
    <property type="protein sequence ID" value="HIS32579.1"/>
    <property type="molecule type" value="Genomic_DNA"/>
</dbReference>
<keyword evidence="1" id="KW-0805">Transcription regulation</keyword>
<evidence type="ECO:0000313" key="5">
    <source>
        <dbReference type="EMBL" id="HIS32579.1"/>
    </source>
</evidence>
<proteinExistence type="predicted"/>
<keyword evidence="3" id="KW-0804">Transcription</keyword>
<keyword evidence="2" id="KW-0238">DNA-binding</keyword>
<dbReference type="Pfam" id="PF12833">
    <property type="entry name" value="HTH_18"/>
    <property type="match status" value="1"/>
</dbReference>
<dbReference type="PRINTS" id="PR00032">
    <property type="entry name" value="HTHARAC"/>
</dbReference>
<gene>
    <name evidence="5" type="ORF">IAB44_13710</name>
</gene>
<dbReference type="InterPro" id="IPR018062">
    <property type="entry name" value="HTH_AraC-typ_CS"/>
</dbReference>
<evidence type="ECO:0000256" key="1">
    <source>
        <dbReference type="ARBA" id="ARBA00023015"/>
    </source>
</evidence>
<dbReference type="PANTHER" id="PTHR47893:SF1">
    <property type="entry name" value="REGULATORY PROTEIN PCHR"/>
    <property type="match status" value="1"/>
</dbReference>
<dbReference type="InterPro" id="IPR018060">
    <property type="entry name" value="HTH_AraC"/>
</dbReference>
<dbReference type="GO" id="GO:0043565">
    <property type="term" value="F:sequence-specific DNA binding"/>
    <property type="evidence" value="ECO:0007669"/>
    <property type="project" value="InterPro"/>
</dbReference>
<organism evidence="5 6">
    <name type="scientific">Candidatus Limivivens intestinipullorum</name>
    <dbReference type="NCBI Taxonomy" id="2840858"/>
    <lineage>
        <taxon>Bacteria</taxon>
        <taxon>Bacillati</taxon>
        <taxon>Bacillota</taxon>
        <taxon>Clostridia</taxon>
        <taxon>Lachnospirales</taxon>
        <taxon>Lachnospiraceae</taxon>
        <taxon>Lachnospiraceae incertae sedis</taxon>
        <taxon>Candidatus Limivivens</taxon>
    </lineage>
</organism>
<dbReference type="InterPro" id="IPR020449">
    <property type="entry name" value="Tscrpt_reg_AraC-type_HTH"/>
</dbReference>
<sequence>MKELLLERFSFLEKAGTDHTGHVYRPRRQNGILTDYPVFPGAEFLLTEYQGSHITVPQMPPGKLLLIHCCLEGRLEWTCSTKECVCLNPGDIALHMLDCCSLSEISLPMGFYRGITVLLDTETFSAHLPDALGEAGFSTEKLTAGLDAHKPVILLPVSETGHALFSMPDRTSKLCCEPYLQIKLQELLLLFCFQDLCVLPARPSCQTSVERTVRAVREKLVADLKSRPTIAELSKEFLINSSALKDGFKAVYGQPIAQYMKTCRIHRAASLLTSTDLSVKEIALAVGYESQSKFSAAFKEIMKVSPAKYRARVLMRDAKKPAETAIDL</sequence>
<dbReference type="PROSITE" id="PS01124">
    <property type="entry name" value="HTH_ARAC_FAMILY_2"/>
    <property type="match status" value="1"/>
</dbReference>
<dbReference type="GO" id="GO:0003700">
    <property type="term" value="F:DNA-binding transcription factor activity"/>
    <property type="evidence" value="ECO:0007669"/>
    <property type="project" value="InterPro"/>
</dbReference>
<name>A0A9D1EVF5_9FIRM</name>
<accession>A0A9D1EVF5</accession>
<dbReference type="Proteomes" id="UP000823935">
    <property type="component" value="Unassembled WGS sequence"/>
</dbReference>
<dbReference type="InterPro" id="IPR009057">
    <property type="entry name" value="Homeodomain-like_sf"/>
</dbReference>